<sequence>MSQIVTDLSTIPIKINEHAGETFLRLRIFAQFQSISGTDVSSTDSIYLKVTNVPGFGGSQGQAQAQEFSFLIDETIYDEMFIRNRSRRPHRGDILDLRCCYRKYDDVIEIMHLKQVSIADLDALRQFVMKSHDDSAIHSFLH</sequence>
<reference evidence="1 2" key="1">
    <citation type="journal article" date="2015" name="Biotechnol. Biofuels">
        <title>Genetic basis of the highly efficient yeast Kluyveromyces marxianus: complete genome sequence and transcriptome analyses.</title>
        <authorList>
            <person name="Lertwattanasakul N."/>
            <person name="Kosaka T."/>
            <person name="Hosoyama A."/>
            <person name="Suzuki Y."/>
            <person name="Rodrussamee N."/>
            <person name="Matsutani M."/>
            <person name="Murata M."/>
            <person name="Fujimoto N."/>
            <person name="Suprayogi"/>
            <person name="Tsuchikane K."/>
            <person name="Limtong S."/>
            <person name="Fujita N."/>
            <person name="Yamada M."/>
        </authorList>
    </citation>
    <scope>NUCLEOTIDE SEQUENCE [LARGE SCALE GENOMIC DNA]</scope>
    <source>
        <strain evidence="2">DMKU3-1042 / BCC 29191 / NBRC 104275</strain>
    </source>
</reference>
<name>W0TH61_KLUMD</name>
<organism evidence="1 2">
    <name type="scientific">Kluyveromyces marxianus (strain DMKU3-1042 / BCC 29191 / NBRC 104275)</name>
    <name type="common">Yeast</name>
    <name type="synonym">Candida kefyr</name>
    <dbReference type="NCBI Taxonomy" id="1003335"/>
    <lineage>
        <taxon>Eukaryota</taxon>
        <taxon>Fungi</taxon>
        <taxon>Dikarya</taxon>
        <taxon>Ascomycota</taxon>
        <taxon>Saccharomycotina</taxon>
        <taxon>Saccharomycetes</taxon>
        <taxon>Saccharomycetales</taxon>
        <taxon>Saccharomycetaceae</taxon>
        <taxon>Kluyveromyces</taxon>
    </lineage>
</organism>
<dbReference type="CDD" id="cd23707">
    <property type="entry name" value="Ten1_OBF"/>
    <property type="match status" value="1"/>
</dbReference>
<dbReference type="OrthoDB" id="4063877at2759"/>
<evidence type="ECO:0000313" key="2">
    <source>
        <dbReference type="Proteomes" id="UP000065495"/>
    </source>
</evidence>
<evidence type="ECO:0000313" key="1">
    <source>
        <dbReference type="EMBL" id="BAO42393.1"/>
    </source>
</evidence>
<dbReference type="KEGG" id="kmx:KLMA_80082"/>
<dbReference type="RefSeq" id="XP_022678137.1">
    <property type="nucleotide sequence ID" value="XM_022821814.1"/>
</dbReference>
<protein>
    <submittedName>
        <fullName evidence="1">Uncharacterized protein</fullName>
    </submittedName>
</protein>
<accession>W0TH61</accession>
<dbReference type="EMBL" id="AP012220">
    <property type="protein sequence ID" value="BAO42393.1"/>
    <property type="molecule type" value="Genomic_DNA"/>
</dbReference>
<dbReference type="Proteomes" id="UP000065495">
    <property type="component" value="Chromosome 8"/>
</dbReference>
<dbReference type="GeneID" id="34718280"/>
<dbReference type="VEuPathDB" id="FungiDB:KLMA_80082"/>
<gene>
    <name evidence="1" type="ORF">KLMA_80082</name>
</gene>
<dbReference type="AlphaFoldDB" id="W0TH61"/>
<proteinExistence type="predicted"/>